<dbReference type="OrthoDB" id="8117292at2"/>
<reference evidence="3 4" key="1">
    <citation type="submission" date="2019-07" db="EMBL/GenBank/DDBJ databases">
        <authorList>
            <person name="Zhou L.-Y."/>
        </authorList>
    </citation>
    <scope>NUCLEOTIDE SEQUENCE [LARGE SCALE GENOMIC DNA]</scope>
    <source>
        <strain evidence="3 4">YIM 101269</strain>
    </source>
</reference>
<sequence length="172" mass="19476">MITPTSDRGTKQVHDGQDFVEFTRTFRAPAEDVWAAVTDPGRLARWIGSWRGDPADGEVWFRMLFEGDEIPEEHMAIHQCDAPHRLRVTSTSPSEEGPQVWDFRIDLVEANGVTTLTFAQSVPDAQLAEGVGPGWQYYLDRLMLAETGADPADIDFDDYYPALKEHYRELFA</sequence>
<evidence type="ECO:0000313" key="3">
    <source>
        <dbReference type="EMBL" id="TRY17117.1"/>
    </source>
</evidence>
<evidence type="ECO:0000313" key="4">
    <source>
        <dbReference type="Proteomes" id="UP000317638"/>
    </source>
</evidence>
<comment type="caution">
    <text evidence="3">The sequence shown here is derived from an EMBL/GenBank/DDBJ whole genome shotgun (WGS) entry which is preliminary data.</text>
</comment>
<dbReference type="AlphaFoldDB" id="A0A553JXC2"/>
<dbReference type="InterPro" id="IPR013538">
    <property type="entry name" value="ASHA1/2-like_C"/>
</dbReference>
<dbReference type="Pfam" id="PF08327">
    <property type="entry name" value="AHSA1"/>
    <property type="match status" value="1"/>
</dbReference>
<dbReference type="Proteomes" id="UP000317638">
    <property type="component" value="Unassembled WGS sequence"/>
</dbReference>
<evidence type="ECO:0000259" key="2">
    <source>
        <dbReference type="Pfam" id="PF08327"/>
    </source>
</evidence>
<name>A0A553JXC2_9ACTN</name>
<dbReference type="CDD" id="cd08899">
    <property type="entry name" value="SRPBCC_CalC_Aha1-like_6"/>
    <property type="match status" value="1"/>
</dbReference>
<keyword evidence="4" id="KW-1185">Reference proteome</keyword>
<comment type="similarity">
    <text evidence="1">Belongs to the AHA1 family.</text>
</comment>
<feature type="domain" description="Activator of Hsp90 ATPase homologue 1/2-like C-terminal" evidence="2">
    <location>
        <begin position="27"/>
        <end position="142"/>
    </location>
</feature>
<dbReference type="Gene3D" id="3.30.530.20">
    <property type="match status" value="1"/>
</dbReference>
<protein>
    <submittedName>
        <fullName evidence="3">SRPBCC family protein</fullName>
    </submittedName>
</protein>
<dbReference type="RefSeq" id="WP_143939260.1">
    <property type="nucleotide sequence ID" value="NZ_VKKG01000006.1"/>
</dbReference>
<proteinExistence type="inferred from homology"/>
<dbReference type="InterPro" id="IPR023393">
    <property type="entry name" value="START-like_dom_sf"/>
</dbReference>
<dbReference type="SUPFAM" id="SSF55961">
    <property type="entry name" value="Bet v1-like"/>
    <property type="match status" value="1"/>
</dbReference>
<evidence type="ECO:0000256" key="1">
    <source>
        <dbReference type="ARBA" id="ARBA00006817"/>
    </source>
</evidence>
<dbReference type="EMBL" id="VKKG01000006">
    <property type="protein sequence ID" value="TRY17117.1"/>
    <property type="molecule type" value="Genomic_DNA"/>
</dbReference>
<organism evidence="3 4">
    <name type="scientific">Tessaracoccus rhinocerotis</name>
    <dbReference type="NCBI Taxonomy" id="1689449"/>
    <lineage>
        <taxon>Bacteria</taxon>
        <taxon>Bacillati</taxon>
        <taxon>Actinomycetota</taxon>
        <taxon>Actinomycetes</taxon>
        <taxon>Propionibacteriales</taxon>
        <taxon>Propionibacteriaceae</taxon>
        <taxon>Tessaracoccus</taxon>
    </lineage>
</organism>
<gene>
    <name evidence="3" type="ORF">FOJ82_14830</name>
</gene>
<accession>A0A553JXC2</accession>